<evidence type="ECO:0000313" key="2">
    <source>
        <dbReference type="EMBL" id="RRT64551.1"/>
    </source>
</evidence>
<accession>A0A426ZKT1</accession>
<dbReference type="EMBL" id="AMZH03006149">
    <property type="protein sequence ID" value="RRT64551.1"/>
    <property type="molecule type" value="Genomic_DNA"/>
</dbReference>
<gene>
    <name evidence="2" type="ORF">B296_00019975</name>
</gene>
<dbReference type="Proteomes" id="UP000287651">
    <property type="component" value="Unassembled WGS sequence"/>
</dbReference>
<proteinExistence type="predicted"/>
<sequence>MARVTRGDQEREGPRRGFLGGKQSRACCFGESMNLVDEETMRQSQGEGDRESSTKSRQRKRQRPQEEEEEEELTIVDEGIGATAWRRKKPSGRVKGEKAGTERRDMLRIDLHKF</sequence>
<name>A0A426ZKT1_ENSVE</name>
<feature type="region of interest" description="Disordered" evidence="1">
    <location>
        <begin position="1"/>
        <end position="24"/>
    </location>
</feature>
<comment type="caution">
    <text evidence="2">The sequence shown here is derived from an EMBL/GenBank/DDBJ whole genome shotgun (WGS) entry which is preliminary data.</text>
</comment>
<dbReference type="AlphaFoldDB" id="A0A426ZKT1"/>
<feature type="compositionally biased region" description="Basic and acidic residues" evidence="1">
    <location>
        <begin position="1"/>
        <end position="15"/>
    </location>
</feature>
<feature type="region of interest" description="Disordered" evidence="1">
    <location>
        <begin position="37"/>
        <end position="74"/>
    </location>
</feature>
<reference evidence="2 3" key="1">
    <citation type="journal article" date="2014" name="Agronomy (Basel)">
        <title>A Draft Genome Sequence for Ensete ventricosum, the Drought-Tolerant Tree Against Hunger.</title>
        <authorList>
            <person name="Harrison J."/>
            <person name="Moore K.A."/>
            <person name="Paszkiewicz K."/>
            <person name="Jones T."/>
            <person name="Grant M."/>
            <person name="Ambacheew D."/>
            <person name="Muzemil S."/>
            <person name="Studholme D.J."/>
        </authorList>
    </citation>
    <scope>NUCLEOTIDE SEQUENCE [LARGE SCALE GENOMIC DNA]</scope>
</reference>
<evidence type="ECO:0000313" key="3">
    <source>
        <dbReference type="Proteomes" id="UP000287651"/>
    </source>
</evidence>
<organism evidence="2 3">
    <name type="scientific">Ensete ventricosum</name>
    <name type="common">Abyssinian banana</name>
    <name type="synonym">Musa ensete</name>
    <dbReference type="NCBI Taxonomy" id="4639"/>
    <lineage>
        <taxon>Eukaryota</taxon>
        <taxon>Viridiplantae</taxon>
        <taxon>Streptophyta</taxon>
        <taxon>Embryophyta</taxon>
        <taxon>Tracheophyta</taxon>
        <taxon>Spermatophyta</taxon>
        <taxon>Magnoliopsida</taxon>
        <taxon>Liliopsida</taxon>
        <taxon>Zingiberales</taxon>
        <taxon>Musaceae</taxon>
        <taxon>Ensete</taxon>
    </lineage>
</organism>
<evidence type="ECO:0000256" key="1">
    <source>
        <dbReference type="SAM" id="MobiDB-lite"/>
    </source>
</evidence>
<protein>
    <submittedName>
        <fullName evidence="2">Uncharacterized protein</fullName>
    </submittedName>
</protein>